<organism evidence="1 2">
    <name type="scientific">Kibdelosporangium aridum</name>
    <dbReference type="NCBI Taxonomy" id="2030"/>
    <lineage>
        <taxon>Bacteria</taxon>
        <taxon>Bacillati</taxon>
        <taxon>Actinomycetota</taxon>
        <taxon>Actinomycetes</taxon>
        <taxon>Pseudonocardiales</taxon>
        <taxon>Pseudonocardiaceae</taxon>
        <taxon>Kibdelosporangium</taxon>
    </lineage>
</organism>
<dbReference type="InterPro" id="IPR001753">
    <property type="entry name" value="Enoyl-CoA_hydra/iso"/>
</dbReference>
<gene>
    <name evidence="1" type="ORF">DMH04_56055</name>
</gene>
<comment type="caution">
    <text evidence="1">The sequence shown here is derived from an EMBL/GenBank/DDBJ whole genome shotgun (WGS) entry which is preliminary data.</text>
</comment>
<name>A0A428XTJ3_KIBAR</name>
<dbReference type="PANTHER" id="PTHR11941:SF54">
    <property type="entry name" value="ENOYL-COA HYDRATASE, MITOCHONDRIAL"/>
    <property type="match status" value="1"/>
</dbReference>
<dbReference type="Pfam" id="PF00378">
    <property type="entry name" value="ECH_1"/>
    <property type="match status" value="1"/>
</dbReference>
<dbReference type="PANTHER" id="PTHR11941">
    <property type="entry name" value="ENOYL-COA HYDRATASE-RELATED"/>
    <property type="match status" value="1"/>
</dbReference>
<keyword evidence="1" id="KW-0413">Isomerase</keyword>
<dbReference type="RefSeq" id="WP_037276035.1">
    <property type="nucleotide sequence ID" value="NZ_QHKI01000139.1"/>
</dbReference>
<dbReference type="SUPFAM" id="SSF52096">
    <property type="entry name" value="ClpP/crotonase"/>
    <property type="match status" value="1"/>
</dbReference>
<protein>
    <submittedName>
        <fullName evidence="1">Enoyl-CoA hydratase/isomerase family protein</fullName>
    </submittedName>
</protein>
<dbReference type="Proteomes" id="UP000287547">
    <property type="component" value="Unassembled WGS sequence"/>
</dbReference>
<dbReference type="GO" id="GO:0006635">
    <property type="term" value="P:fatty acid beta-oxidation"/>
    <property type="evidence" value="ECO:0007669"/>
    <property type="project" value="TreeGrafter"/>
</dbReference>
<dbReference type="AlphaFoldDB" id="A0A428XTJ3"/>
<proteinExistence type="predicted"/>
<sequence>MALDGYSTLQATSENGVLRVVLDNPPVNVLGAVMMREVRDLLAAVRADSSVKVIVFESANPEFFLAHVDIQIADRMDILEDLAASAPEGVNVFQLIGELIRRQPQVTIVKLAGKARGGGAEFVAAADLAYAAEETAGLGQVEALMGITPGGGGTQYLRERVGRNRALEIVLTGELVDARTAASIGWINHAIPAAHLDAYVSDVASKIAALPDGVIAAAKKALPPTEYGQGLIVENDAWAGLVGLPTAQRIMGTALTSGAQTPDGERDLEPLLRTIATQGA</sequence>
<dbReference type="GO" id="GO:0016853">
    <property type="term" value="F:isomerase activity"/>
    <property type="evidence" value="ECO:0007669"/>
    <property type="project" value="UniProtKB-KW"/>
</dbReference>
<dbReference type="CDD" id="cd06558">
    <property type="entry name" value="crotonase-like"/>
    <property type="match status" value="1"/>
</dbReference>
<accession>A0A428XTJ3</accession>
<dbReference type="Gene3D" id="3.90.226.10">
    <property type="entry name" value="2-enoyl-CoA Hydratase, Chain A, domain 1"/>
    <property type="match status" value="1"/>
</dbReference>
<dbReference type="OrthoDB" id="9775794at2"/>
<dbReference type="InterPro" id="IPR029045">
    <property type="entry name" value="ClpP/crotonase-like_dom_sf"/>
</dbReference>
<reference evidence="1 2" key="1">
    <citation type="submission" date="2018-05" db="EMBL/GenBank/DDBJ databases">
        <title>Evolution of GPA BGCs.</title>
        <authorList>
            <person name="Waglechner N."/>
            <person name="Wright G.D."/>
        </authorList>
    </citation>
    <scope>NUCLEOTIDE SEQUENCE [LARGE SCALE GENOMIC DNA]</scope>
    <source>
        <strain evidence="1 2">A82846</strain>
    </source>
</reference>
<dbReference type="EMBL" id="QHKI01000139">
    <property type="protein sequence ID" value="RSM58582.1"/>
    <property type="molecule type" value="Genomic_DNA"/>
</dbReference>
<evidence type="ECO:0000313" key="2">
    <source>
        <dbReference type="Proteomes" id="UP000287547"/>
    </source>
</evidence>
<evidence type="ECO:0000313" key="1">
    <source>
        <dbReference type="EMBL" id="RSM58582.1"/>
    </source>
</evidence>